<name>A0A6S7IEB6_PARCT</name>
<evidence type="ECO:0000313" key="1">
    <source>
        <dbReference type="EMBL" id="CAB4017254.1"/>
    </source>
</evidence>
<dbReference type="OrthoDB" id="5988618at2759"/>
<reference evidence="1" key="1">
    <citation type="submission" date="2020-04" db="EMBL/GenBank/DDBJ databases">
        <authorList>
            <person name="Alioto T."/>
            <person name="Alioto T."/>
            <person name="Gomez Garrido J."/>
        </authorList>
    </citation>
    <scope>NUCLEOTIDE SEQUENCE</scope>
    <source>
        <strain evidence="1">A484AB</strain>
    </source>
</reference>
<accession>A0A6S7IEB6</accession>
<dbReference type="CDD" id="cd05481">
    <property type="entry name" value="retropepsin_like_LTR_1"/>
    <property type="match status" value="1"/>
</dbReference>
<proteinExistence type="predicted"/>
<sequence length="405" mass="46247">MSDHDEPTTSMASQEVKVIQIPLNLPMLPQLAMTGNLETNWKRFYRAWNNYEIAARLRDPNNPSTNKELRTATLLTCIGADALDVFDGLDFANEDERKDIDIVVSKLEKYFIGETNETYERYCFNKRDQKSHETVDAYFAALRTLAKTCNFGNLEDNLIRVRIIMGIKDNATRKKLLEVSKLTLQQSIDTVRSCEKTAKLLESIKDEGEQVLAVGKEQYKEQRKRVEKRNEEMLIKCKFGNKSHPRGRFKCPAWGKTCSLCERKNHFAVVCNAQRRPFSQRKSVSGVNDDTESSEGEYIALVETKEEVGAVNSDKYTYKSSAPLMINKNLENFQLDSGATVNVLSKRTLAGCFRKPIGKKLVKTNTSLVMYNGYEVKPIGKTRIQVINPKNNKKYSVEFMVVEEN</sequence>
<dbReference type="Proteomes" id="UP001152795">
    <property type="component" value="Unassembled WGS sequence"/>
</dbReference>
<protein>
    <submittedName>
        <fullName evidence="1">Uncharacterized protein</fullName>
    </submittedName>
</protein>
<gene>
    <name evidence="1" type="ORF">PACLA_8A054402</name>
</gene>
<organism evidence="1 2">
    <name type="scientific">Paramuricea clavata</name>
    <name type="common">Red gorgonian</name>
    <name type="synonym">Violescent sea-whip</name>
    <dbReference type="NCBI Taxonomy" id="317549"/>
    <lineage>
        <taxon>Eukaryota</taxon>
        <taxon>Metazoa</taxon>
        <taxon>Cnidaria</taxon>
        <taxon>Anthozoa</taxon>
        <taxon>Octocorallia</taxon>
        <taxon>Malacalcyonacea</taxon>
        <taxon>Plexauridae</taxon>
        <taxon>Paramuricea</taxon>
    </lineage>
</organism>
<evidence type="ECO:0000313" key="2">
    <source>
        <dbReference type="Proteomes" id="UP001152795"/>
    </source>
</evidence>
<dbReference type="AlphaFoldDB" id="A0A6S7IEB6"/>
<dbReference type="PANTHER" id="PTHR33198">
    <property type="entry name" value="ANK_REP_REGION DOMAIN-CONTAINING PROTEIN-RELATED"/>
    <property type="match status" value="1"/>
</dbReference>
<dbReference type="EMBL" id="CACRXK020009466">
    <property type="protein sequence ID" value="CAB4017254.1"/>
    <property type="molecule type" value="Genomic_DNA"/>
</dbReference>
<keyword evidence="2" id="KW-1185">Reference proteome</keyword>
<comment type="caution">
    <text evidence="1">The sequence shown here is derived from an EMBL/GenBank/DDBJ whole genome shotgun (WGS) entry which is preliminary data.</text>
</comment>